<sequence length="109" mass="12116">MHRVGMIYVTGMGPHRARVRRWRHDTVYRMILLTVCEHACKLNTTHSREETVQYPDTVVPRERRRARTNMDSSALSGCAGTPINIWSASRPPVSGATGAAQQEGTLAVA</sequence>
<accession>A0A0C9T1H1</accession>
<name>A0A0C9T1H1_PLICR</name>
<dbReference type="Proteomes" id="UP000053263">
    <property type="component" value="Unassembled WGS sequence"/>
</dbReference>
<evidence type="ECO:0000313" key="2">
    <source>
        <dbReference type="EMBL" id="KII83029.1"/>
    </source>
</evidence>
<proteinExistence type="predicted"/>
<protein>
    <submittedName>
        <fullName evidence="2">Uncharacterized protein</fullName>
    </submittedName>
</protein>
<dbReference type="EMBL" id="KN832587">
    <property type="protein sequence ID" value="KII83029.1"/>
    <property type="molecule type" value="Genomic_DNA"/>
</dbReference>
<dbReference type="AlphaFoldDB" id="A0A0C9T1H1"/>
<organism evidence="2 3">
    <name type="scientific">Plicaturopsis crispa FD-325 SS-3</name>
    <dbReference type="NCBI Taxonomy" id="944288"/>
    <lineage>
        <taxon>Eukaryota</taxon>
        <taxon>Fungi</taxon>
        <taxon>Dikarya</taxon>
        <taxon>Basidiomycota</taxon>
        <taxon>Agaricomycotina</taxon>
        <taxon>Agaricomycetes</taxon>
        <taxon>Agaricomycetidae</taxon>
        <taxon>Amylocorticiales</taxon>
        <taxon>Amylocorticiaceae</taxon>
        <taxon>Plicatura</taxon>
        <taxon>Plicaturopsis crispa</taxon>
    </lineage>
</organism>
<reference evidence="2 3" key="1">
    <citation type="submission" date="2014-06" db="EMBL/GenBank/DDBJ databases">
        <title>Evolutionary Origins and Diversification of the Mycorrhizal Mutualists.</title>
        <authorList>
            <consortium name="DOE Joint Genome Institute"/>
            <consortium name="Mycorrhizal Genomics Consortium"/>
            <person name="Kohler A."/>
            <person name="Kuo A."/>
            <person name="Nagy L.G."/>
            <person name="Floudas D."/>
            <person name="Copeland A."/>
            <person name="Barry K.W."/>
            <person name="Cichocki N."/>
            <person name="Veneault-Fourrey C."/>
            <person name="LaButti K."/>
            <person name="Lindquist E.A."/>
            <person name="Lipzen A."/>
            <person name="Lundell T."/>
            <person name="Morin E."/>
            <person name="Murat C."/>
            <person name="Riley R."/>
            <person name="Ohm R."/>
            <person name="Sun H."/>
            <person name="Tunlid A."/>
            <person name="Henrissat B."/>
            <person name="Grigoriev I.V."/>
            <person name="Hibbett D.S."/>
            <person name="Martin F."/>
        </authorList>
    </citation>
    <scope>NUCLEOTIDE SEQUENCE [LARGE SCALE GENOMIC DNA]</scope>
    <source>
        <strain evidence="2 3">FD-325 SS-3</strain>
    </source>
</reference>
<evidence type="ECO:0000313" key="3">
    <source>
        <dbReference type="Proteomes" id="UP000053263"/>
    </source>
</evidence>
<gene>
    <name evidence="2" type="ORF">PLICRDRAFT_47442</name>
</gene>
<feature type="compositionally biased region" description="Polar residues" evidence="1">
    <location>
        <begin position="99"/>
        <end position="109"/>
    </location>
</feature>
<dbReference type="HOGENOM" id="CLU_2185083_0_0_1"/>
<evidence type="ECO:0000256" key="1">
    <source>
        <dbReference type="SAM" id="MobiDB-lite"/>
    </source>
</evidence>
<feature type="region of interest" description="Disordered" evidence="1">
    <location>
        <begin position="89"/>
        <end position="109"/>
    </location>
</feature>
<keyword evidence="3" id="KW-1185">Reference proteome</keyword>